<dbReference type="AlphaFoldDB" id="A0A6J6NDT6"/>
<feature type="transmembrane region" description="Helical" evidence="1">
    <location>
        <begin position="93"/>
        <end position="112"/>
    </location>
</feature>
<keyword evidence="1" id="KW-0812">Transmembrane</keyword>
<feature type="transmembrane region" description="Helical" evidence="1">
    <location>
        <begin position="61"/>
        <end position="81"/>
    </location>
</feature>
<evidence type="ECO:0000313" key="2">
    <source>
        <dbReference type="EMBL" id="CAB4682613.1"/>
    </source>
</evidence>
<feature type="transmembrane region" description="Helical" evidence="1">
    <location>
        <begin position="29"/>
        <end position="49"/>
    </location>
</feature>
<keyword evidence="1" id="KW-1133">Transmembrane helix</keyword>
<reference evidence="2" key="1">
    <citation type="submission" date="2020-05" db="EMBL/GenBank/DDBJ databases">
        <authorList>
            <person name="Chiriac C."/>
            <person name="Salcher M."/>
            <person name="Ghai R."/>
            <person name="Kavagutti S V."/>
        </authorList>
    </citation>
    <scope>NUCLEOTIDE SEQUENCE</scope>
</reference>
<name>A0A6J6NDT6_9ZZZZ</name>
<keyword evidence="1" id="KW-0472">Membrane</keyword>
<dbReference type="EMBL" id="CAEZXP010000001">
    <property type="protein sequence ID" value="CAB4682613.1"/>
    <property type="molecule type" value="Genomic_DNA"/>
</dbReference>
<accession>A0A6J6NDT6</accession>
<organism evidence="2">
    <name type="scientific">freshwater metagenome</name>
    <dbReference type="NCBI Taxonomy" id="449393"/>
    <lineage>
        <taxon>unclassified sequences</taxon>
        <taxon>metagenomes</taxon>
        <taxon>ecological metagenomes</taxon>
    </lineage>
</organism>
<gene>
    <name evidence="2" type="ORF">UFOPK2399_00048</name>
</gene>
<protein>
    <submittedName>
        <fullName evidence="2">Unannotated protein</fullName>
    </submittedName>
</protein>
<evidence type="ECO:0000256" key="1">
    <source>
        <dbReference type="SAM" id="Phobius"/>
    </source>
</evidence>
<sequence>MTRRLLPVVLALAAVSADTRGSHGIARDLLLAAVPFASVSAIVAFGASLDRREDVIVGFRALCWLAIVVLLVVSCAMRSSALSGVPPLAVTSLFATLGVFVVMAVVTVAPYLRRLSDLRPAKP</sequence>
<proteinExistence type="predicted"/>